<protein>
    <submittedName>
        <fullName evidence="2">Uncharacterized protein</fullName>
    </submittedName>
</protein>
<dbReference type="Proteomes" id="UP000556700">
    <property type="component" value="Unassembled WGS sequence"/>
</dbReference>
<organism evidence="2 3">
    <name type="scientific">Flavobacterium chungangense</name>
    <dbReference type="NCBI Taxonomy" id="554283"/>
    <lineage>
        <taxon>Bacteria</taxon>
        <taxon>Pseudomonadati</taxon>
        <taxon>Bacteroidota</taxon>
        <taxon>Flavobacteriia</taxon>
        <taxon>Flavobacteriales</taxon>
        <taxon>Flavobacteriaceae</taxon>
        <taxon>Flavobacterium</taxon>
    </lineage>
</organism>
<sequence length="144" mass="16862">MKLLQITTLLLIFTLTSFAQSNQFVGNYERSLGDTEGKHVFEYKLTLNQDGTFVFHYYSNMKQGIPPEVNKYGKGKWSAKDNLVTFFSNKQEDFDAKYTLDFNNSTARFVTKNPRDKSDKIVQTKLTFLESEISWMRRIDIFKL</sequence>
<comment type="caution">
    <text evidence="2">The sequence shown here is derived from an EMBL/GenBank/DDBJ whole genome shotgun (WGS) entry which is preliminary data.</text>
</comment>
<keyword evidence="1" id="KW-0732">Signal</keyword>
<proteinExistence type="predicted"/>
<dbReference type="AlphaFoldDB" id="A0A6V6Z5W3"/>
<dbReference type="RefSeq" id="WP_031453409.1">
    <property type="nucleotide sequence ID" value="NZ_CAIJDO010000182.1"/>
</dbReference>
<evidence type="ECO:0000256" key="1">
    <source>
        <dbReference type="SAM" id="SignalP"/>
    </source>
</evidence>
<accession>A0A6V6Z5W3</accession>
<keyword evidence="3" id="KW-1185">Reference proteome</keyword>
<evidence type="ECO:0000313" key="2">
    <source>
        <dbReference type="EMBL" id="CAD0007035.1"/>
    </source>
</evidence>
<name>A0A6V6Z5W3_9FLAO</name>
<evidence type="ECO:0000313" key="3">
    <source>
        <dbReference type="Proteomes" id="UP000556700"/>
    </source>
</evidence>
<reference evidence="2 3" key="1">
    <citation type="submission" date="2020-06" db="EMBL/GenBank/DDBJ databases">
        <authorList>
            <person name="Criscuolo A."/>
        </authorList>
    </citation>
    <scope>NUCLEOTIDE SEQUENCE [LARGE SCALE GENOMIC DNA]</scope>
    <source>
        <strain evidence="3">CIP 110025</strain>
    </source>
</reference>
<feature type="signal peptide" evidence="1">
    <location>
        <begin position="1"/>
        <end position="19"/>
    </location>
</feature>
<gene>
    <name evidence="2" type="ORF">FLACHUCJ7_03110</name>
</gene>
<feature type="chain" id="PRO_5027623220" evidence="1">
    <location>
        <begin position="20"/>
        <end position="144"/>
    </location>
</feature>
<dbReference type="EMBL" id="CAIJDO010000182">
    <property type="protein sequence ID" value="CAD0007035.1"/>
    <property type="molecule type" value="Genomic_DNA"/>
</dbReference>